<dbReference type="CDD" id="cd06261">
    <property type="entry name" value="TM_PBP2"/>
    <property type="match status" value="1"/>
</dbReference>
<evidence type="ECO:0000256" key="5">
    <source>
        <dbReference type="ARBA" id="ARBA00022989"/>
    </source>
</evidence>
<comment type="similarity">
    <text evidence="7">Belongs to the binding-protein-dependent transport system permease family.</text>
</comment>
<feature type="transmembrane region" description="Helical" evidence="7">
    <location>
        <begin position="241"/>
        <end position="262"/>
    </location>
</feature>
<keyword evidence="2 7" id="KW-0813">Transport</keyword>
<comment type="caution">
    <text evidence="9">The sequence shown here is derived from an EMBL/GenBank/DDBJ whole genome shotgun (WGS) entry which is preliminary data.</text>
</comment>
<dbReference type="GO" id="GO:0005886">
    <property type="term" value="C:plasma membrane"/>
    <property type="evidence" value="ECO:0007669"/>
    <property type="project" value="UniProtKB-SubCell"/>
</dbReference>
<evidence type="ECO:0000256" key="3">
    <source>
        <dbReference type="ARBA" id="ARBA00022475"/>
    </source>
</evidence>
<name>A0A9D1ESV5_9FIRM</name>
<accession>A0A9D1ESV5</accession>
<dbReference type="PANTHER" id="PTHR43744">
    <property type="entry name" value="ABC TRANSPORTER PERMEASE PROTEIN MG189-RELATED-RELATED"/>
    <property type="match status" value="1"/>
</dbReference>
<dbReference type="Pfam" id="PF00528">
    <property type="entry name" value="BPD_transp_1"/>
    <property type="match status" value="1"/>
</dbReference>
<feature type="transmembrane region" description="Helical" evidence="7">
    <location>
        <begin position="183"/>
        <end position="208"/>
    </location>
</feature>
<feature type="transmembrane region" description="Helical" evidence="7">
    <location>
        <begin position="9"/>
        <end position="31"/>
    </location>
</feature>
<evidence type="ECO:0000256" key="1">
    <source>
        <dbReference type="ARBA" id="ARBA00004651"/>
    </source>
</evidence>
<feature type="domain" description="ABC transmembrane type-1" evidence="8">
    <location>
        <begin position="73"/>
        <end position="262"/>
    </location>
</feature>
<sequence length="277" mass="30884">MRGKKLRLLLADIVVLGAALLIFGVPLYFLVINSFKDQKAARQLSISWPESFHIAENYFEAFSNQHYMIVRAFFNSVVITLFSVAGLLLVCSMAGYVIQRRKDRLTKVVNTLILTGLMIPPAILPTIWVMQNIGLYKTIPGMVLVEIALGIPFTTMLFRGYMGAIPREIEEAARIDGCGRLRIFTSVIAPLLTPIASTVTILQSVTIFNDFTNPLYFLPGNDNVTIQLTLYNFMGKFASKYNLLFADIVLVTIPMLLLFLFFNKKIIEGMAAGAVKG</sequence>
<dbReference type="Proteomes" id="UP000823935">
    <property type="component" value="Unassembled WGS sequence"/>
</dbReference>
<reference evidence="9" key="2">
    <citation type="journal article" date="2021" name="PeerJ">
        <title>Extensive microbial diversity within the chicken gut microbiome revealed by metagenomics and culture.</title>
        <authorList>
            <person name="Gilroy R."/>
            <person name="Ravi A."/>
            <person name="Getino M."/>
            <person name="Pursley I."/>
            <person name="Horton D.L."/>
            <person name="Alikhan N.F."/>
            <person name="Baker D."/>
            <person name="Gharbi K."/>
            <person name="Hall N."/>
            <person name="Watson M."/>
            <person name="Adriaenssens E.M."/>
            <person name="Foster-Nyarko E."/>
            <person name="Jarju S."/>
            <person name="Secka A."/>
            <person name="Antonio M."/>
            <person name="Oren A."/>
            <person name="Chaudhuri R.R."/>
            <person name="La Ragione R."/>
            <person name="Hildebrand F."/>
            <person name="Pallen M.J."/>
        </authorList>
    </citation>
    <scope>NUCLEOTIDE SEQUENCE</scope>
    <source>
        <strain evidence="9">CHK190-19873</strain>
    </source>
</reference>
<dbReference type="Gene3D" id="1.10.3720.10">
    <property type="entry name" value="MetI-like"/>
    <property type="match status" value="1"/>
</dbReference>
<evidence type="ECO:0000256" key="4">
    <source>
        <dbReference type="ARBA" id="ARBA00022692"/>
    </source>
</evidence>
<feature type="transmembrane region" description="Helical" evidence="7">
    <location>
        <begin position="108"/>
        <end position="130"/>
    </location>
</feature>
<evidence type="ECO:0000256" key="6">
    <source>
        <dbReference type="ARBA" id="ARBA00023136"/>
    </source>
</evidence>
<evidence type="ECO:0000256" key="7">
    <source>
        <dbReference type="RuleBase" id="RU363032"/>
    </source>
</evidence>
<protein>
    <submittedName>
        <fullName evidence="9">Carbohydrate ABC transporter permease</fullName>
    </submittedName>
</protein>
<dbReference type="PANTHER" id="PTHR43744:SF12">
    <property type="entry name" value="ABC TRANSPORTER PERMEASE PROTEIN MG189-RELATED"/>
    <property type="match status" value="1"/>
</dbReference>
<reference evidence="9" key="1">
    <citation type="submission" date="2020-10" db="EMBL/GenBank/DDBJ databases">
        <authorList>
            <person name="Gilroy R."/>
        </authorList>
    </citation>
    <scope>NUCLEOTIDE SEQUENCE</scope>
    <source>
        <strain evidence="9">CHK190-19873</strain>
    </source>
</reference>
<dbReference type="InterPro" id="IPR035906">
    <property type="entry name" value="MetI-like_sf"/>
</dbReference>
<dbReference type="InterPro" id="IPR000515">
    <property type="entry name" value="MetI-like"/>
</dbReference>
<dbReference type="GO" id="GO:0055085">
    <property type="term" value="P:transmembrane transport"/>
    <property type="evidence" value="ECO:0007669"/>
    <property type="project" value="InterPro"/>
</dbReference>
<evidence type="ECO:0000256" key="2">
    <source>
        <dbReference type="ARBA" id="ARBA00022448"/>
    </source>
</evidence>
<dbReference type="PROSITE" id="PS50928">
    <property type="entry name" value="ABC_TM1"/>
    <property type="match status" value="1"/>
</dbReference>
<comment type="subcellular location">
    <subcellularLocation>
        <location evidence="1 7">Cell membrane</location>
        <topology evidence="1 7">Multi-pass membrane protein</topology>
    </subcellularLocation>
</comment>
<gene>
    <name evidence="9" type="ORF">IAB44_08665</name>
</gene>
<keyword evidence="6 7" id="KW-0472">Membrane</keyword>
<dbReference type="SUPFAM" id="SSF161098">
    <property type="entry name" value="MetI-like"/>
    <property type="match status" value="1"/>
</dbReference>
<proteinExistence type="inferred from homology"/>
<dbReference type="EMBL" id="DVIQ01000046">
    <property type="protein sequence ID" value="HIS31599.1"/>
    <property type="molecule type" value="Genomic_DNA"/>
</dbReference>
<keyword evidence="5 7" id="KW-1133">Transmembrane helix</keyword>
<keyword evidence="4 7" id="KW-0812">Transmembrane</keyword>
<feature type="transmembrane region" description="Helical" evidence="7">
    <location>
        <begin position="142"/>
        <end position="162"/>
    </location>
</feature>
<dbReference type="AlphaFoldDB" id="A0A9D1ESV5"/>
<feature type="transmembrane region" description="Helical" evidence="7">
    <location>
        <begin position="72"/>
        <end position="96"/>
    </location>
</feature>
<evidence type="ECO:0000313" key="10">
    <source>
        <dbReference type="Proteomes" id="UP000823935"/>
    </source>
</evidence>
<keyword evidence="3" id="KW-1003">Cell membrane</keyword>
<organism evidence="9 10">
    <name type="scientific">Candidatus Limivivens intestinipullorum</name>
    <dbReference type="NCBI Taxonomy" id="2840858"/>
    <lineage>
        <taxon>Bacteria</taxon>
        <taxon>Bacillati</taxon>
        <taxon>Bacillota</taxon>
        <taxon>Clostridia</taxon>
        <taxon>Lachnospirales</taxon>
        <taxon>Lachnospiraceae</taxon>
        <taxon>Lachnospiraceae incertae sedis</taxon>
        <taxon>Candidatus Limivivens</taxon>
    </lineage>
</organism>
<evidence type="ECO:0000259" key="8">
    <source>
        <dbReference type="PROSITE" id="PS50928"/>
    </source>
</evidence>
<evidence type="ECO:0000313" key="9">
    <source>
        <dbReference type="EMBL" id="HIS31599.1"/>
    </source>
</evidence>